<keyword evidence="4" id="KW-1185">Reference proteome</keyword>
<dbReference type="Proteomes" id="UP000789342">
    <property type="component" value="Unassembled WGS sequence"/>
</dbReference>
<proteinExistence type="predicted"/>
<gene>
    <name evidence="3" type="ORF">AMORRO_LOCUS585</name>
</gene>
<dbReference type="AlphaFoldDB" id="A0A9N8VD13"/>
<feature type="transmembrane region" description="Helical" evidence="2">
    <location>
        <begin position="82"/>
        <end position="101"/>
    </location>
</feature>
<sequence length="137" mass="15528">MSENSTDISPNPYDDPSIPYVEPPENPLFQKSLEMMKQDKIFRDLNVNLSVLSVAGGLIVLSIIAAMWLYDKRLVNRVSLRLTTVISLVDILTGIAVIEYSTYVARDTLRCTFIAWAMSFCPQLYLFLTVMIAFNLQ</sequence>
<dbReference type="EMBL" id="CAJVPV010000175">
    <property type="protein sequence ID" value="CAG8445576.1"/>
    <property type="molecule type" value="Genomic_DNA"/>
</dbReference>
<protein>
    <submittedName>
        <fullName evidence="3">8429_t:CDS:1</fullName>
    </submittedName>
</protein>
<reference evidence="3" key="1">
    <citation type="submission" date="2021-06" db="EMBL/GenBank/DDBJ databases">
        <authorList>
            <person name="Kallberg Y."/>
            <person name="Tangrot J."/>
            <person name="Rosling A."/>
        </authorList>
    </citation>
    <scope>NUCLEOTIDE SEQUENCE</scope>
    <source>
        <strain evidence="3">CL551</strain>
    </source>
</reference>
<keyword evidence="2" id="KW-0812">Transmembrane</keyword>
<evidence type="ECO:0000256" key="2">
    <source>
        <dbReference type="SAM" id="Phobius"/>
    </source>
</evidence>
<feature type="region of interest" description="Disordered" evidence="1">
    <location>
        <begin position="1"/>
        <end position="22"/>
    </location>
</feature>
<accession>A0A9N8VD13</accession>
<dbReference type="OrthoDB" id="2282627at2759"/>
<evidence type="ECO:0000313" key="4">
    <source>
        <dbReference type="Proteomes" id="UP000789342"/>
    </source>
</evidence>
<evidence type="ECO:0000256" key="1">
    <source>
        <dbReference type="SAM" id="MobiDB-lite"/>
    </source>
</evidence>
<name>A0A9N8VD13_9GLOM</name>
<comment type="caution">
    <text evidence="3">The sequence shown here is derived from an EMBL/GenBank/DDBJ whole genome shotgun (WGS) entry which is preliminary data.</text>
</comment>
<organism evidence="3 4">
    <name type="scientific">Acaulospora morrowiae</name>
    <dbReference type="NCBI Taxonomy" id="94023"/>
    <lineage>
        <taxon>Eukaryota</taxon>
        <taxon>Fungi</taxon>
        <taxon>Fungi incertae sedis</taxon>
        <taxon>Mucoromycota</taxon>
        <taxon>Glomeromycotina</taxon>
        <taxon>Glomeromycetes</taxon>
        <taxon>Diversisporales</taxon>
        <taxon>Acaulosporaceae</taxon>
        <taxon>Acaulospora</taxon>
    </lineage>
</organism>
<evidence type="ECO:0000313" key="3">
    <source>
        <dbReference type="EMBL" id="CAG8445576.1"/>
    </source>
</evidence>
<feature type="transmembrane region" description="Helical" evidence="2">
    <location>
        <begin position="45"/>
        <end position="70"/>
    </location>
</feature>
<feature type="transmembrane region" description="Helical" evidence="2">
    <location>
        <begin position="113"/>
        <end position="134"/>
    </location>
</feature>
<keyword evidence="2" id="KW-0472">Membrane</keyword>
<keyword evidence="2" id="KW-1133">Transmembrane helix</keyword>
<feature type="non-terminal residue" evidence="3">
    <location>
        <position position="137"/>
    </location>
</feature>